<accession>A0A7E4ULZ9</accession>
<sequence length="114" mass="13392">MSSSDSNNNLFEVKKVIGRKEVDERVLYKVVWRGYSRNDATWEPYENFIGDGALNCIKIFLEKRKARKTAKKADGFKFIVDSDDEEEELKRQKFKKRKLVGIEVADDNSFQFVF</sequence>
<comment type="subcellular location">
    <subcellularLocation>
        <location evidence="1">Nucleus</location>
    </subcellularLocation>
</comment>
<dbReference type="Gene3D" id="2.40.50.40">
    <property type="match status" value="1"/>
</dbReference>
<evidence type="ECO:0000259" key="3">
    <source>
        <dbReference type="PROSITE" id="PS50013"/>
    </source>
</evidence>
<reference evidence="4" key="1">
    <citation type="journal article" date="2013" name="Genetics">
        <title>The draft genome and transcriptome of Panagrellus redivivus are shaped by the harsh demands of a free-living lifestyle.</title>
        <authorList>
            <person name="Srinivasan J."/>
            <person name="Dillman A.R."/>
            <person name="Macchietto M.G."/>
            <person name="Heikkinen L."/>
            <person name="Lakso M."/>
            <person name="Fracchia K.M."/>
            <person name="Antoshechkin I."/>
            <person name="Mortazavi A."/>
            <person name="Wong G."/>
            <person name="Sternberg P.W."/>
        </authorList>
    </citation>
    <scope>NUCLEOTIDE SEQUENCE [LARGE SCALE GENOMIC DNA]</scope>
    <source>
        <strain evidence="4">MT8872</strain>
    </source>
</reference>
<dbReference type="WBParaSite" id="Pan_g10375.t1">
    <property type="protein sequence ID" value="Pan_g10375.t1"/>
    <property type="gene ID" value="Pan_g10375"/>
</dbReference>
<dbReference type="InterPro" id="IPR016197">
    <property type="entry name" value="Chromo-like_dom_sf"/>
</dbReference>
<protein>
    <submittedName>
        <fullName evidence="5">Chromo domain-containing protein</fullName>
    </submittedName>
</protein>
<dbReference type="InterPro" id="IPR023780">
    <property type="entry name" value="Chromo_domain"/>
</dbReference>
<dbReference type="Proteomes" id="UP000492821">
    <property type="component" value="Unassembled WGS sequence"/>
</dbReference>
<keyword evidence="4" id="KW-1185">Reference proteome</keyword>
<dbReference type="Pfam" id="PF00385">
    <property type="entry name" value="Chromo"/>
    <property type="match status" value="1"/>
</dbReference>
<dbReference type="CDD" id="cd00024">
    <property type="entry name" value="CD_CSD"/>
    <property type="match status" value="1"/>
</dbReference>
<name>A0A7E4ULZ9_PANRE</name>
<dbReference type="SUPFAM" id="SSF54160">
    <property type="entry name" value="Chromo domain-like"/>
    <property type="match status" value="1"/>
</dbReference>
<dbReference type="PANTHER" id="PTHR22812">
    <property type="entry name" value="CHROMOBOX PROTEIN"/>
    <property type="match status" value="1"/>
</dbReference>
<feature type="domain" description="Chromo" evidence="3">
    <location>
        <begin position="11"/>
        <end position="72"/>
    </location>
</feature>
<organism evidence="4 5">
    <name type="scientific">Panagrellus redivivus</name>
    <name type="common">Microworm</name>
    <dbReference type="NCBI Taxonomy" id="6233"/>
    <lineage>
        <taxon>Eukaryota</taxon>
        <taxon>Metazoa</taxon>
        <taxon>Ecdysozoa</taxon>
        <taxon>Nematoda</taxon>
        <taxon>Chromadorea</taxon>
        <taxon>Rhabditida</taxon>
        <taxon>Tylenchina</taxon>
        <taxon>Panagrolaimomorpha</taxon>
        <taxon>Panagrolaimoidea</taxon>
        <taxon>Panagrolaimidae</taxon>
        <taxon>Panagrellus</taxon>
    </lineage>
</organism>
<dbReference type="SMART" id="SM00298">
    <property type="entry name" value="CHROMO"/>
    <property type="match status" value="1"/>
</dbReference>
<dbReference type="InterPro" id="IPR051219">
    <property type="entry name" value="Heterochromatin_chromo-domain"/>
</dbReference>
<evidence type="ECO:0000313" key="5">
    <source>
        <dbReference type="WBParaSite" id="Pan_g10375.t1"/>
    </source>
</evidence>
<dbReference type="GO" id="GO:0005634">
    <property type="term" value="C:nucleus"/>
    <property type="evidence" value="ECO:0007669"/>
    <property type="project" value="UniProtKB-SubCell"/>
</dbReference>
<reference evidence="5" key="2">
    <citation type="submission" date="2020-10" db="UniProtKB">
        <authorList>
            <consortium name="WormBaseParasite"/>
        </authorList>
    </citation>
    <scope>IDENTIFICATION</scope>
</reference>
<dbReference type="AlphaFoldDB" id="A0A7E4ULZ9"/>
<evidence type="ECO:0000256" key="2">
    <source>
        <dbReference type="ARBA" id="ARBA00023242"/>
    </source>
</evidence>
<evidence type="ECO:0000313" key="4">
    <source>
        <dbReference type="Proteomes" id="UP000492821"/>
    </source>
</evidence>
<dbReference type="InterPro" id="IPR000953">
    <property type="entry name" value="Chromo/chromo_shadow_dom"/>
</dbReference>
<proteinExistence type="predicted"/>
<dbReference type="PROSITE" id="PS50013">
    <property type="entry name" value="CHROMO_2"/>
    <property type="match status" value="1"/>
</dbReference>
<evidence type="ECO:0000256" key="1">
    <source>
        <dbReference type="ARBA" id="ARBA00004123"/>
    </source>
</evidence>
<keyword evidence="2" id="KW-0539">Nucleus</keyword>